<gene>
    <name evidence="1" type="ORF">GCM10023258_18080</name>
</gene>
<protein>
    <submittedName>
        <fullName evidence="1">Uncharacterized protein</fullName>
    </submittedName>
</protein>
<dbReference type="EMBL" id="BAABIW010000012">
    <property type="protein sequence ID" value="GAA5025262.1"/>
    <property type="molecule type" value="Genomic_DNA"/>
</dbReference>
<reference evidence="2" key="1">
    <citation type="journal article" date="2019" name="Int. J. Syst. Evol. Microbiol.">
        <title>The Global Catalogue of Microorganisms (GCM) 10K type strain sequencing project: providing services to taxonomists for standard genome sequencing and annotation.</title>
        <authorList>
            <consortium name="The Broad Institute Genomics Platform"/>
            <consortium name="The Broad Institute Genome Sequencing Center for Infectious Disease"/>
            <person name="Wu L."/>
            <person name="Ma J."/>
        </authorList>
    </citation>
    <scope>NUCLEOTIDE SEQUENCE [LARGE SCALE GENOMIC DNA]</scope>
    <source>
        <strain evidence="2">JCM 17687</strain>
    </source>
</reference>
<evidence type="ECO:0000313" key="2">
    <source>
        <dbReference type="Proteomes" id="UP001500427"/>
    </source>
</evidence>
<keyword evidence="2" id="KW-1185">Reference proteome</keyword>
<proteinExistence type="predicted"/>
<sequence>MGKVSDTIAVTISAAALLISGLAGRTAASGEDRLDRQEQMQVADRILLEAGPQYARAKHPPLSDSDPLWVVRNGSPYPVDNVWVEGRNGSAVRLWQVQSCTMYGLPRGFSPVAIHFTDKAGDWRRGPGSREATPVSNVFPIAGPSGSWVMDVQGCN</sequence>
<name>A0ABP9JAA3_9MICO</name>
<evidence type="ECO:0000313" key="1">
    <source>
        <dbReference type="EMBL" id="GAA5025262.1"/>
    </source>
</evidence>
<organism evidence="1 2">
    <name type="scientific">Terrabacter aeriphilus</name>
    <dbReference type="NCBI Taxonomy" id="515662"/>
    <lineage>
        <taxon>Bacteria</taxon>
        <taxon>Bacillati</taxon>
        <taxon>Actinomycetota</taxon>
        <taxon>Actinomycetes</taxon>
        <taxon>Micrococcales</taxon>
        <taxon>Intrasporangiaceae</taxon>
        <taxon>Terrabacter</taxon>
    </lineage>
</organism>
<comment type="caution">
    <text evidence="1">The sequence shown here is derived from an EMBL/GenBank/DDBJ whole genome shotgun (WGS) entry which is preliminary data.</text>
</comment>
<accession>A0ABP9JAA3</accession>
<dbReference type="Proteomes" id="UP001500427">
    <property type="component" value="Unassembled WGS sequence"/>
</dbReference>